<reference evidence="2 3" key="1">
    <citation type="submission" date="2016-10" db="EMBL/GenBank/DDBJ databases">
        <authorList>
            <person name="de Groot N.N."/>
        </authorList>
    </citation>
    <scope>NUCLEOTIDE SEQUENCE [LARGE SCALE GENOMIC DNA]</scope>
    <source>
        <strain evidence="2 3">Nm22</strain>
    </source>
</reference>
<dbReference type="PANTHER" id="PTHR44757">
    <property type="entry name" value="DIGUANYLATE CYCLASE DGCP"/>
    <property type="match status" value="1"/>
</dbReference>
<dbReference type="InterPro" id="IPR035919">
    <property type="entry name" value="EAL_sf"/>
</dbReference>
<organism evidence="2 3">
    <name type="scientific">Nitrosomonas marina</name>
    <dbReference type="NCBI Taxonomy" id="917"/>
    <lineage>
        <taxon>Bacteria</taxon>
        <taxon>Pseudomonadati</taxon>
        <taxon>Pseudomonadota</taxon>
        <taxon>Betaproteobacteria</taxon>
        <taxon>Nitrosomonadales</taxon>
        <taxon>Nitrosomonadaceae</taxon>
        <taxon>Nitrosomonas</taxon>
    </lineage>
</organism>
<dbReference type="Proteomes" id="UP000199459">
    <property type="component" value="Unassembled WGS sequence"/>
</dbReference>
<proteinExistence type="predicted"/>
<dbReference type="SMART" id="SM00052">
    <property type="entry name" value="EAL"/>
    <property type="match status" value="1"/>
</dbReference>
<evidence type="ECO:0000313" key="2">
    <source>
        <dbReference type="EMBL" id="SEM68111.1"/>
    </source>
</evidence>
<dbReference type="InterPro" id="IPR001633">
    <property type="entry name" value="EAL_dom"/>
</dbReference>
<evidence type="ECO:0000313" key="3">
    <source>
        <dbReference type="Proteomes" id="UP000199459"/>
    </source>
</evidence>
<dbReference type="EMBL" id="FOCP01000001">
    <property type="protein sequence ID" value="SEM68111.1"/>
    <property type="molecule type" value="Genomic_DNA"/>
</dbReference>
<dbReference type="PANTHER" id="PTHR44757:SF2">
    <property type="entry name" value="BIOFILM ARCHITECTURE MAINTENANCE PROTEIN MBAA"/>
    <property type="match status" value="1"/>
</dbReference>
<dbReference type="InterPro" id="IPR052155">
    <property type="entry name" value="Biofilm_reg_signaling"/>
</dbReference>
<dbReference type="PROSITE" id="PS50883">
    <property type="entry name" value="EAL"/>
    <property type="match status" value="1"/>
</dbReference>
<accession>A0A1H8ABZ7</accession>
<feature type="domain" description="EAL" evidence="1">
    <location>
        <begin position="1"/>
        <end position="133"/>
    </location>
</feature>
<dbReference type="Gene3D" id="3.20.20.450">
    <property type="entry name" value="EAL domain"/>
    <property type="match status" value="1"/>
</dbReference>
<dbReference type="CDD" id="cd01948">
    <property type="entry name" value="EAL"/>
    <property type="match status" value="1"/>
</dbReference>
<dbReference type="OrthoDB" id="9813903at2"/>
<evidence type="ECO:0000259" key="1">
    <source>
        <dbReference type="PROSITE" id="PS50883"/>
    </source>
</evidence>
<protein>
    <submittedName>
        <fullName evidence="2">EAL domain-containing protein</fullName>
    </submittedName>
</protein>
<gene>
    <name evidence="2" type="ORF">SAMN05216325_10166</name>
</gene>
<dbReference type="SUPFAM" id="SSF141868">
    <property type="entry name" value="EAL domain-like"/>
    <property type="match status" value="1"/>
</dbReference>
<dbReference type="AlphaFoldDB" id="A0A1H8ABZ7"/>
<dbReference type="Pfam" id="PF00563">
    <property type="entry name" value="EAL"/>
    <property type="match status" value="1"/>
</dbReference>
<sequence>MDTQPHTENYWNRNITSLEAPGMRIVPPSRFISQLEESTLIIQAGTWVIREACRQNKLWQDLGFEPFRISANLSSRQFRSESLVNTVRSAPADSGLEPRYLELELTGNLLVDNTEHAISTHACSEGVRYHPVH</sequence>
<name>A0A1H8ABZ7_9PROT</name>